<dbReference type="Proteomes" id="UP000807769">
    <property type="component" value="Unassembled WGS sequence"/>
</dbReference>
<keyword evidence="2" id="KW-1185">Reference proteome</keyword>
<feature type="non-terminal residue" evidence="1">
    <location>
        <position position="114"/>
    </location>
</feature>
<dbReference type="RefSeq" id="XP_041190191.1">
    <property type="nucleotide sequence ID" value="XM_041331350.1"/>
</dbReference>
<evidence type="ECO:0000313" key="1">
    <source>
        <dbReference type="EMBL" id="KAG1811770.1"/>
    </source>
</evidence>
<gene>
    <name evidence="1" type="ORF">BJ212DRAFT_1277286</name>
</gene>
<protein>
    <submittedName>
        <fullName evidence="1">Uncharacterized protein</fullName>
    </submittedName>
</protein>
<reference evidence="1" key="1">
    <citation type="journal article" date="2020" name="New Phytol.">
        <title>Comparative genomics reveals dynamic genome evolution in host specialist ectomycorrhizal fungi.</title>
        <authorList>
            <person name="Lofgren L.A."/>
            <person name="Nguyen N.H."/>
            <person name="Vilgalys R."/>
            <person name="Ruytinx J."/>
            <person name="Liao H.L."/>
            <person name="Branco S."/>
            <person name="Kuo A."/>
            <person name="LaButti K."/>
            <person name="Lipzen A."/>
            <person name="Andreopoulos W."/>
            <person name="Pangilinan J."/>
            <person name="Riley R."/>
            <person name="Hundley H."/>
            <person name="Na H."/>
            <person name="Barry K."/>
            <person name="Grigoriev I.V."/>
            <person name="Stajich J.E."/>
            <person name="Kennedy P.G."/>
        </authorList>
    </citation>
    <scope>NUCLEOTIDE SEQUENCE</scope>
    <source>
        <strain evidence="1">MN1</strain>
    </source>
</reference>
<comment type="caution">
    <text evidence="1">The sequence shown here is derived from an EMBL/GenBank/DDBJ whole genome shotgun (WGS) entry which is preliminary data.</text>
</comment>
<sequence>DLQLPPAFCLPSAESVSRAMEPAYDCDVSSHISQVRFFRGCQHLTFSFSILNIDPNAQNDSITKCTTKFSRSASQHHTLITPLTPLAELAESLRPSKRSCSLLTLPKFFVQCQV</sequence>
<dbReference type="OrthoDB" id="2536440at2759"/>
<proteinExistence type="predicted"/>
<accession>A0A9P7JAI1</accession>
<evidence type="ECO:0000313" key="2">
    <source>
        <dbReference type="Proteomes" id="UP000807769"/>
    </source>
</evidence>
<dbReference type="AlphaFoldDB" id="A0A9P7JAI1"/>
<organism evidence="1 2">
    <name type="scientific">Suillus subaureus</name>
    <dbReference type="NCBI Taxonomy" id="48587"/>
    <lineage>
        <taxon>Eukaryota</taxon>
        <taxon>Fungi</taxon>
        <taxon>Dikarya</taxon>
        <taxon>Basidiomycota</taxon>
        <taxon>Agaricomycotina</taxon>
        <taxon>Agaricomycetes</taxon>
        <taxon>Agaricomycetidae</taxon>
        <taxon>Boletales</taxon>
        <taxon>Suillineae</taxon>
        <taxon>Suillaceae</taxon>
        <taxon>Suillus</taxon>
    </lineage>
</organism>
<name>A0A9P7JAI1_9AGAM</name>
<dbReference type="EMBL" id="JABBWG010000028">
    <property type="protein sequence ID" value="KAG1811770.1"/>
    <property type="molecule type" value="Genomic_DNA"/>
</dbReference>
<dbReference type="GeneID" id="64625367"/>